<name>A0ABT9MSV5_9ACTN</name>
<accession>A0ABT9MSV5</accession>
<dbReference type="Proteomes" id="UP001240984">
    <property type="component" value="Unassembled WGS sequence"/>
</dbReference>
<comment type="caution">
    <text evidence="2">The sequence shown here is derived from an EMBL/GenBank/DDBJ whole genome shotgun (WGS) entry which is preliminary data.</text>
</comment>
<gene>
    <name evidence="2" type="ORF">J2S43_002618</name>
</gene>
<proteinExistence type="predicted"/>
<feature type="signal peptide" evidence="1">
    <location>
        <begin position="1"/>
        <end position="17"/>
    </location>
</feature>
<keyword evidence="1" id="KW-0732">Signal</keyword>
<sequence>MASTVFCVSVLALSACGGDDSTTETDAAAPAPSAAAATTGAPAASEAPAAAGASDKEICEAAVASTNAFKKEMLDAVAAGKEVDTKKAWSDLAGTLAVAEGGTSDVAEAAQVYATELKTAAAAADPVAAGESPSFGKAGTDFDAACTAVGVPTIG</sequence>
<evidence type="ECO:0000256" key="1">
    <source>
        <dbReference type="SAM" id="SignalP"/>
    </source>
</evidence>
<evidence type="ECO:0008006" key="4">
    <source>
        <dbReference type="Google" id="ProtNLM"/>
    </source>
</evidence>
<evidence type="ECO:0000313" key="3">
    <source>
        <dbReference type="Proteomes" id="UP001240984"/>
    </source>
</evidence>
<feature type="chain" id="PRO_5045959639" description="Lipoprotein" evidence="1">
    <location>
        <begin position="18"/>
        <end position="155"/>
    </location>
</feature>
<dbReference type="EMBL" id="JAUSRA010000001">
    <property type="protein sequence ID" value="MDP9794106.1"/>
    <property type="molecule type" value="Genomic_DNA"/>
</dbReference>
<keyword evidence="3" id="KW-1185">Reference proteome</keyword>
<evidence type="ECO:0000313" key="2">
    <source>
        <dbReference type="EMBL" id="MDP9794106.1"/>
    </source>
</evidence>
<reference evidence="2 3" key="1">
    <citation type="submission" date="2023-07" db="EMBL/GenBank/DDBJ databases">
        <title>Sequencing the genomes of 1000 actinobacteria strains.</title>
        <authorList>
            <person name="Klenk H.-P."/>
        </authorList>
    </citation>
    <scope>NUCLEOTIDE SEQUENCE [LARGE SCALE GENOMIC DNA]</scope>
    <source>
        <strain evidence="2 3">DSM 44710</strain>
    </source>
</reference>
<protein>
    <recommendedName>
        <fullName evidence="4">Lipoprotein</fullName>
    </recommendedName>
</protein>
<dbReference type="RefSeq" id="WP_306829231.1">
    <property type="nucleotide sequence ID" value="NZ_JAUSRA010000001.1"/>
</dbReference>
<organism evidence="2 3">
    <name type="scientific">Catenuloplanes nepalensis</name>
    <dbReference type="NCBI Taxonomy" id="587533"/>
    <lineage>
        <taxon>Bacteria</taxon>
        <taxon>Bacillati</taxon>
        <taxon>Actinomycetota</taxon>
        <taxon>Actinomycetes</taxon>
        <taxon>Micromonosporales</taxon>
        <taxon>Micromonosporaceae</taxon>
        <taxon>Catenuloplanes</taxon>
    </lineage>
</organism>